<reference evidence="4" key="1">
    <citation type="journal article" date="2011" name="Nat. Genet.">
        <title>The Arabidopsis lyrata genome sequence and the basis of rapid genome size change.</title>
        <authorList>
            <person name="Hu T.T."/>
            <person name="Pattyn P."/>
            <person name="Bakker E.G."/>
            <person name="Cao J."/>
            <person name="Cheng J.-F."/>
            <person name="Clark R.M."/>
            <person name="Fahlgren N."/>
            <person name="Fawcett J.A."/>
            <person name="Grimwood J."/>
            <person name="Gundlach H."/>
            <person name="Haberer G."/>
            <person name="Hollister J.D."/>
            <person name="Ossowski S."/>
            <person name="Ottilar R.P."/>
            <person name="Salamov A.A."/>
            <person name="Schneeberger K."/>
            <person name="Spannagl M."/>
            <person name="Wang X."/>
            <person name="Yang L."/>
            <person name="Nasrallah M.E."/>
            <person name="Bergelson J."/>
            <person name="Carrington J.C."/>
            <person name="Gaut B.S."/>
            <person name="Schmutz J."/>
            <person name="Mayer K.F.X."/>
            <person name="Van de Peer Y."/>
            <person name="Grigoriev I.V."/>
            <person name="Nordborg M."/>
            <person name="Weigel D."/>
            <person name="Guo Y.-L."/>
        </authorList>
    </citation>
    <scope>NUCLEOTIDE SEQUENCE [LARGE SCALE GENOMIC DNA]</scope>
    <source>
        <strain evidence="4">cv. MN47</strain>
    </source>
</reference>
<proteinExistence type="predicted"/>
<protein>
    <submittedName>
        <fullName evidence="3">Uncharacterized protein</fullName>
    </submittedName>
</protein>
<sequence length="117" mass="13826">MELLKLSKFKLQLQSMIGEVRDLRVRRMRFLYIYGLCIFFAPPVSLFVSFHFTTGVFAGKGAISSSINKQKQTEEEYMRKVHELQAELASSRETQEALERKVWKILILLRIYYTWSL</sequence>
<name>D7KKQ9_ARALL</name>
<dbReference type="Proteomes" id="UP000008694">
    <property type="component" value="Unassembled WGS sequence"/>
</dbReference>
<evidence type="ECO:0000313" key="3">
    <source>
        <dbReference type="EMBL" id="EFH68829.1"/>
    </source>
</evidence>
<dbReference type="HOGENOM" id="CLU_2088119_0_0_1"/>
<dbReference type="EMBL" id="GL348713">
    <property type="protein sequence ID" value="EFH68829.1"/>
    <property type="molecule type" value="Genomic_DNA"/>
</dbReference>
<keyword evidence="2" id="KW-0472">Membrane</keyword>
<keyword evidence="4" id="KW-1185">Reference proteome</keyword>
<keyword evidence="1" id="KW-0175">Coiled coil</keyword>
<feature type="coiled-coil region" evidence="1">
    <location>
        <begin position="67"/>
        <end position="101"/>
    </location>
</feature>
<evidence type="ECO:0000256" key="1">
    <source>
        <dbReference type="SAM" id="Coils"/>
    </source>
</evidence>
<dbReference type="Gramene" id="fgenesh2_kg.1__1111__AT1G10420.1">
    <property type="protein sequence ID" value="fgenesh2_kg.1__1111__AT1G10420.1"/>
    <property type="gene ID" value="fgenesh2_kg.1__1111__AT1G10420.1"/>
</dbReference>
<evidence type="ECO:0000313" key="4">
    <source>
        <dbReference type="Proteomes" id="UP000008694"/>
    </source>
</evidence>
<keyword evidence="2" id="KW-1133">Transmembrane helix</keyword>
<feature type="transmembrane region" description="Helical" evidence="2">
    <location>
        <begin position="31"/>
        <end position="52"/>
    </location>
</feature>
<keyword evidence="2" id="KW-0812">Transmembrane</keyword>
<accession>D7KKQ9</accession>
<dbReference type="AlphaFoldDB" id="D7KKQ9"/>
<organism evidence="4">
    <name type="scientific">Arabidopsis lyrata subsp. lyrata</name>
    <name type="common">Lyre-leaved rock-cress</name>
    <dbReference type="NCBI Taxonomy" id="81972"/>
    <lineage>
        <taxon>Eukaryota</taxon>
        <taxon>Viridiplantae</taxon>
        <taxon>Streptophyta</taxon>
        <taxon>Embryophyta</taxon>
        <taxon>Tracheophyta</taxon>
        <taxon>Spermatophyta</taxon>
        <taxon>Magnoliopsida</taxon>
        <taxon>eudicotyledons</taxon>
        <taxon>Gunneridae</taxon>
        <taxon>Pentapetalae</taxon>
        <taxon>rosids</taxon>
        <taxon>malvids</taxon>
        <taxon>Brassicales</taxon>
        <taxon>Brassicaceae</taxon>
        <taxon>Camelineae</taxon>
        <taxon>Arabidopsis</taxon>
    </lineage>
</organism>
<evidence type="ECO:0000256" key="2">
    <source>
        <dbReference type="SAM" id="Phobius"/>
    </source>
</evidence>
<gene>
    <name evidence="3" type="ORF">ARALYDRAFT_471157</name>
</gene>